<dbReference type="PANTHER" id="PTHR30250:SF11">
    <property type="entry name" value="O-ANTIGEN TRANSPORTER-RELATED"/>
    <property type="match status" value="1"/>
</dbReference>
<accession>A0ABS4H4B2</accession>
<feature type="transmembrane region" description="Helical" evidence="6">
    <location>
        <begin position="386"/>
        <end position="407"/>
    </location>
</feature>
<gene>
    <name evidence="7" type="ORF">J2Z20_002278</name>
</gene>
<feature type="transmembrane region" description="Helical" evidence="6">
    <location>
        <begin position="132"/>
        <end position="151"/>
    </location>
</feature>
<keyword evidence="5 6" id="KW-0472">Membrane</keyword>
<reference evidence="7 8" key="1">
    <citation type="submission" date="2021-03" db="EMBL/GenBank/DDBJ databases">
        <title>Genomic Encyclopedia of Type Strains, Phase IV (KMG-IV): sequencing the most valuable type-strain genomes for metagenomic binning, comparative biology and taxonomic classification.</title>
        <authorList>
            <person name="Goeker M."/>
        </authorList>
    </citation>
    <scope>NUCLEOTIDE SEQUENCE [LARGE SCALE GENOMIC DNA]</scope>
    <source>
        <strain evidence="7 8">DSM 23491</strain>
    </source>
</reference>
<dbReference type="EMBL" id="JAGGKP010000005">
    <property type="protein sequence ID" value="MBP1937383.1"/>
    <property type="molecule type" value="Genomic_DNA"/>
</dbReference>
<dbReference type="InterPro" id="IPR002797">
    <property type="entry name" value="Polysacc_synth"/>
</dbReference>
<evidence type="ECO:0000256" key="6">
    <source>
        <dbReference type="SAM" id="Phobius"/>
    </source>
</evidence>
<feature type="transmembrane region" description="Helical" evidence="6">
    <location>
        <begin position="21"/>
        <end position="42"/>
    </location>
</feature>
<evidence type="ECO:0000256" key="4">
    <source>
        <dbReference type="ARBA" id="ARBA00022989"/>
    </source>
</evidence>
<feature type="transmembrane region" description="Helical" evidence="6">
    <location>
        <begin position="275"/>
        <end position="296"/>
    </location>
</feature>
<feature type="transmembrane region" description="Helical" evidence="6">
    <location>
        <begin position="236"/>
        <end position="255"/>
    </location>
</feature>
<dbReference type="Pfam" id="PF01943">
    <property type="entry name" value="Polysacc_synt"/>
    <property type="match status" value="1"/>
</dbReference>
<feature type="transmembrane region" description="Helical" evidence="6">
    <location>
        <begin position="98"/>
        <end position="117"/>
    </location>
</feature>
<feature type="transmembrane region" description="Helical" evidence="6">
    <location>
        <begin position="54"/>
        <end position="77"/>
    </location>
</feature>
<keyword evidence="8" id="KW-1185">Reference proteome</keyword>
<keyword evidence="3 6" id="KW-0812">Transmembrane</keyword>
<evidence type="ECO:0000313" key="8">
    <source>
        <dbReference type="Proteomes" id="UP001519273"/>
    </source>
</evidence>
<dbReference type="PANTHER" id="PTHR30250">
    <property type="entry name" value="PST FAMILY PREDICTED COLANIC ACID TRANSPORTER"/>
    <property type="match status" value="1"/>
</dbReference>
<feature type="transmembrane region" description="Helical" evidence="6">
    <location>
        <begin position="191"/>
        <end position="215"/>
    </location>
</feature>
<name>A0ABS4H4B2_9BACL</name>
<evidence type="ECO:0000256" key="2">
    <source>
        <dbReference type="ARBA" id="ARBA00022475"/>
    </source>
</evidence>
<feature type="transmembrane region" description="Helical" evidence="6">
    <location>
        <begin position="317"/>
        <end position="338"/>
    </location>
</feature>
<evidence type="ECO:0000313" key="7">
    <source>
        <dbReference type="EMBL" id="MBP1937383.1"/>
    </source>
</evidence>
<sequence length="479" mass="52956">MELKIKIPTTTSSESKMISGGIWTFCGRVVFAFSVLVINVLLSRMLSSTDYGTYLLAFNIAFFGSIVGVLGLNQAIIKFTTENLQLKQYSSVKQAIKLSIRIALMGSISAMVLYLILQQSVLKYFFNSPQLSHVSILTGAWIVMNIFQQFLGETFRGLHGMKAAVIFGGVFSNLLFIISVAIYTLVSSQTISLFAFMLMINLTILINCLLACWFLHLKLKQFPLTEFMPKYKEIRLRSILNVSIPIMLSNVALFFLTSSDLWMLGIAHNEEQVAIYGSAVRLIATINFFGIILNSMMSTVISDKNAAGKLKELEKTGRVITTILTIPAIFLVFIFALFGRQILGIVFGSFYSQGGLILFILSIGQVINLLVGPSGLILTLTGNEKVMLRITVISSLLTMSCGAITAINGGPTSLALVMVGGLAFQNLLMWIATKRRLGISTHFSFLLIVKWVKAIVKYIHLRLGKKTKSKKSRETVLNE</sequence>
<evidence type="ECO:0000256" key="5">
    <source>
        <dbReference type="ARBA" id="ARBA00023136"/>
    </source>
</evidence>
<evidence type="ECO:0000256" key="3">
    <source>
        <dbReference type="ARBA" id="ARBA00022692"/>
    </source>
</evidence>
<comment type="subcellular location">
    <subcellularLocation>
        <location evidence="1">Cell membrane</location>
        <topology evidence="1">Multi-pass membrane protein</topology>
    </subcellularLocation>
</comment>
<dbReference type="RefSeq" id="WP_209849755.1">
    <property type="nucleotide sequence ID" value="NZ_CBCRVE010000005.1"/>
</dbReference>
<keyword evidence="2" id="KW-1003">Cell membrane</keyword>
<keyword evidence="4 6" id="KW-1133">Transmembrane helix</keyword>
<feature type="transmembrane region" description="Helical" evidence="6">
    <location>
        <begin position="350"/>
        <end position="379"/>
    </location>
</feature>
<dbReference type="InterPro" id="IPR050833">
    <property type="entry name" value="Poly_Biosynth_Transport"/>
</dbReference>
<dbReference type="Proteomes" id="UP001519273">
    <property type="component" value="Unassembled WGS sequence"/>
</dbReference>
<protein>
    <submittedName>
        <fullName evidence="7">O-antigen/teichoic acid export membrane protein</fullName>
    </submittedName>
</protein>
<proteinExistence type="predicted"/>
<organism evidence="7 8">
    <name type="scientific">Paenibacillus sediminis</name>
    <dbReference type="NCBI Taxonomy" id="664909"/>
    <lineage>
        <taxon>Bacteria</taxon>
        <taxon>Bacillati</taxon>
        <taxon>Bacillota</taxon>
        <taxon>Bacilli</taxon>
        <taxon>Bacillales</taxon>
        <taxon>Paenibacillaceae</taxon>
        <taxon>Paenibacillus</taxon>
    </lineage>
</organism>
<feature type="transmembrane region" description="Helical" evidence="6">
    <location>
        <begin position="163"/>
        <end position="185"/>
    </location>
</feature>
<comment type="caution">
    <text evidence="7">The sequence shown here is derived from an EMBL/GenBank/DDBJ whole genome shotgun (WGS) entry which is preliminary data.</text>
</comment>
<evidence type="ECO:0000256" key="1">
    <source>
        <dbReference type="ARBA" id="ARBA00004651"/>
    </source>
</evidence>